<dbReference type="InterPro" id="IPR053392">
    <property type="entry name" value="Transposase_IS30-like"/>
</dbReference>
<dbReference type="GO" id="GO:0003676">
    <property type="term" value="F:nucleic acid binding"/>
    <property type="evidence" value="ECO:0007669"/>
    <property type="project" value="InterPro"/>
</dbReference>
<comment type="caution">
    <text evidence="3">The sequence shown here is derived from an EMBL/GenBank/DDBJ whole genome shotgun (WGS) entry which is preliminary data.</text>
</comment>
<proteinExistence type="predicted"/>
<dbReference type="InterPro" id="IPR001584">
    <property type="entry name" value="Integrase_cat-core"/>
</dbReference>
<evidence type="ECO:0000313" key="4">
    <source>
        <dbReference type="Proteomes" id="UP000235963"/>
    </source>
</evidence>
<dbReference type="SUPFAM" id="SSF53098">
    <property type="entry name" value="Ribonuclease H-like"/>
    <property type="match status" value="1"/>
</dbReference>
<dbReference type="PROSITE" id="PS50994">
    <property type="entry name" value="INTEGRASE"/>
    <property type="match status" value="1"/>
</dbReference>
<dbReference type="GO" id="GO:0005829">
    <property type="term" value="C:cytosol"/>
    <property type="evidence" value="ECO:0007669"/>
    <property type="project" value="TreeGrafter"/>
</dbReference>
<sequence>MGQVWYFTIKNKHLTLSDRNDIQMGIEQKKTFREIASASGKDPSTIFKEVRKHLFSRETTVTNNCDSCPLLKKAPYVCNNCPKKRVNCGFKKQFYYAKRAHQDYEQLLSESRQGVALNKQTFYDMDKVVSKAIKKGQHLNHIIASNDLSVSRSSIYRYVEKGYMSVSPIDFPRMVKFRKRRTRELPPIPKGIKKGRSYQDFQTYMQKQSLTSWLEMDTVIGKIGGKILLTFNVSFCNFVFARLLDDKTATEVAKHIQTIKQDCYEANKDFFEVFPVILTDNGGEFARVDDIEIDVRGQSKLFFCDPNRSDQKGRIEKNHTLIRDILPKGSSFNHLTQEDINLVCSHVNSVKKAALNGKSAYETFTFMYDEEFAQLFGISKISKEDVCQSTKLIKHKH</sequence>
<dbReference type="InterPro" id="IPR051917">
    <property type="entry name" value="Transposase-Integrase"/>
</dbReference>
<protein>
    <submittedName>
        <fullName evidence="3">Transposase</fullName>
    </submittedName>
</protein>
<dbReference type="NCBIfam" id="NF033563">
    <property type="entry name" value="transpos_IS30"/>
    <property type="match status" value="1"/>
</dbReference>
<dbReference type="GO" id="GO:0032196">
    <property type="term" value="P:transposition"/>
    <property type="evidence" value="ECO:0007669"/>
    <property type="project" value="TreeGrafter"/>
</dbReference>
<dbReference type="PANTHER" id="PTHR10948:SF23">
    <property type="entry name" value="TRANSPOSASE INSI FOR INSERTION SEQUENCE ELEMENT IS30A-RELATED"/>
    <property type="match status" value="1"/>
</dbReference>
<keyword evidence="1" id="KW-0233">DNA recombination</keyword>
<dbReference type="InterPro" id="IPR036397">
    <property type="entry name" value="RNaseH_sf"/>
</dbReference>
<dbReference type="GO" id="GO:0006310">
    <property type="term" value="P:DNA recombination"/>
    <property type="evidence" value="ECO:0007669"/>
    <property type="project" value="UniProtKB-KW"/>
</dbReference>
<evidence type="ECO:0000256" key="1">
    <source>
        <dbReference type="ARBA" id="ARBA00023172"/>
    </source>
</evidence>
<gene>
    <name evidence="3" type="ORF">AT575_03020</name>
</gene>
<dbReference type="RefSeq" id="WP_165778637.1">
    <property type="nucleotide sequence ID" value="NZ_CBCSGP010000021.1"/>
</dbReference>
<dbReference type="InterPro" id="IPR025246">
    <property type="entry name" value="IS30-like_HTH"/>
</dbReference>
<dbReference type="Pfam" id="PF13936">
    <property type="entry name" value="HTH_38"/>
    <property type="match status" value="1"/>
</dbReference>
<organism evidence="3 4">
    <name type="scientific">Streptococcus penaeicida</name>
    <dbReference type="NCBI Taxonomy" id="1765960"/>
    <lineage>
        <taxon>Bacteria</taxon>
        <taxon>Bacillati</taxon>
        <taxon>Bacillota</taxon>
        <taxon>Bacilli</taxon>
        <taxon>Lactobacillales</taxon>
        <taxon>Streptococcaceae</taxon>
        <taxon>Streptococcus</taxon>
    </lineage>
</organism>
<dbReference type="GO" id="GO:0004803">
    <property type="term" value="F:transposase activity"/>
    <property type="evidence" value="ECO:0007669"/>
    <property type="project" value="TreeGrafter"/>
</dbReference>
<dbReference type="AlphaFoldDB" id="A0A2N8LCJ3"/>
<evidence type="ECO:0000313" key="3">
    <source>
        <dbReference type="EMBL" id="PND47880.1"/>
    </source>
</evidence>
<dbReference type="GO" id="GO:0015074">
    <property type="term" value="P:DNA integration"/>
    <property type="evidence" value="ECO:0007669"/>
    <property type="project" value="InterPro"/>
</dbReference>
<name>A0A2N8LCJ3_9STRE</name>
<reference evidence="3 4" key="1">
    <citation type="submission" date="2015-12" db="EMBL/GenBank/DDBJ databases">
        <title>Streptococcus penaeicida sp. nov.</title>
        <authorList>
            <person name="Gomez-Gil B."/>
            <person name="Morales-Covarrubias M."/>
        </authorList>
    </citation>
    <scope>NUCLEOTIDE SEQUENCE [LARGE SCALE GENOMIC DNA]</scope>
    <source>
        <strain evidence="3 4">CAIM 1838</strain>
    </source>
</reference>
<accession>A0A2N8LCJ3</accession>
<feature type="domain" description="Integrase catalytic" evidence="2">
    <location>
        <begin position="185"/>
        <end position="368"/>
    </location>
</feature>
<evidence type="ECO:0000259" key="2">
    <source>
        <dbReference type="PROSITE" id="PS50994"/>
    </source>
</evidence>
<dbReference type="PANTHER" id="PTHR10948">
    <property type="entry name" value="TRANSPOSASE"/>
    <property type="match status" value="1"/>
</dbReference>
<dbReference type="Gene3D" id="3.30.420.10">
    <property type="entry name" value="Ribonuclease H-like superfamily/Ribonuclease H"/>
    <property type="match status" value="1"/>
</dbReference>
<dbReference type="InterPro" id="IPR012337">
    <property type="entry name" value="RNaseH-like_sf"/>
</dbReference>
<dbReference type="EMBL" id="LOCM01000015">
    <property type="protein sequence ID" value="PND47880.1"/>
    <property type="molecule type" value="Genomic_DNA"/>
</dbReference>
<dbReference type="Proteomes" id="UP000235963">
    <property type="component" value="Unassembled WGS sequence"/>
</dbReference>
<keyword evidence="4" id="KW-1185">Reference proteome</keyword>